<protein>
    <submittedName>
        <fullName evidence="3">Uncharacterized protein</fullName>
    </submittedName>
</protein>
<evidence type="ECO:0000313" key="4">
    <source>
        <dbReference type="Proteomes" id="UP000886998"/>
    </source>
</evidence>
<comment type="caution">
    <text evidence="3">The sequence shown here is derived from an EMBL/GenBank/DDBJ whole genome shotgun (WGS) entry which is preliminary data.</text>
</comment>
<gene>
    <name evidence="3" type="ORF">TNIN_125421</name>
</gene>
<feature type="coiled-coil region" evidence="1">
    <location>
        <begin position="27"/>
        <end position="68"/>
    </location>
</feature>
<feature type="region of interest" description="Disordered" evidence="2">
    <location>
        <begin position="1"/>
        <end position="21"/>
    </location>
</feature>
<sequence>MEQQINSIREELSQRPKTPNNSLIHRLREMEKRMKHCLKDKHDLRRSLEEEEIKGNNLLHKIAELKNESVSQQNTLNVTKETLENQKNDEEKFLCSTVISEL</sequence>
<accession>A0A8X6KJ92</accession>
<dbReference type="EMBL" id="BMAV01026752">
    <property type="protein sequence ID" value="GFS53081.1"/>
    <property type="molecule type" value="Genomic_DNA"/>
</dbReference>
<keyword evidence="1" id="KW-0175">Coiled coil</keyword>
<name>A0A8X6KJ92_9ARAC</name>
<evidence type="ECO:0000313" key="3">
    <source>
        <dbReference type="EMBL" id="GFS53081.1"/>
    </source>
</evidence>
<organism evidence="3 4">
    <name type="scientific">Trichonephila inaurata madagascariensis</name>
    <dbReference type="NCBI Taxonomy" id="2747483"/>
    <lineage>
        <taxon>Eukaryota</taxon>
        <taxon>Metazoa</taxon>
        <taxon>Ecdysozoa</taxon>
        <taxon>Arthropoda</taxon>
        <taxon>Chelicerata</taxon>
        <taxon>Arachnida</taxon>
        <taxon>Araneae</taxon>
        <taxon>Araneomorphae</taxon>
        <taxon>Entelegynae</taxon>
        <taxon>Araneoidea</taxon>
        <taxon>Nephilidae</taxon>
        <taxon>Trichonephila</taxon>
        <taxon>Trichonephila inaurata</taxon>
    </lineage>
</organism>
<keyword evidence="4" id="KW-1185">Reference proteome</keyword>
<proteinExistence type="predicted"/>
<dbReference type="Proteomes" id="UP000886998">
    <property type="component" value="Unassembled WGS sequence"/>
</dbReference>
<dbReference type="AlphaFoldDB" id="A0A8X6KJ92"/>
<evidence type="ECO:0000256" key="1">
    <source>
        <dbReference type="SAM" id="Coils"/>
    </source>
</evidence>
<reference evidence="3" key="1">
    <citation type="submission" date="2020-08" db="EMBL/GenBank/DDBJ databases">
        <title>Multicomponent nature underlies the extraordinary mechanical properties of spider dragline silk.</title>
        <authorList>
            <person name="Kono N."/>
            <person name="Nakamura H."/>
            <person name="Mori M."/>
            <person name="Yoshida Y."/>
            <person name="Ohtoshi R."/>
            <person name="Malay A.D."/>
            <person name="Moran D.A.P."/>
            <person name="Tomita M."/>
            <person name="Numata K."/>
            <person name="Arakawa K."/>
        </authorList>
    </citation>
    <scope>NUCLEOTIDE SEQUENCE</scope>
</reference>
<dbReference type="OrthoDB" id="6429366at2759"/>
<evidence type="ECO:0000256" key="2">
    <source>
        <dbReference type="SAM" id="MobiDB-lite"/>
    </source>
</evidence>